<gene>
    <name evidence="1" type="ORF">Tco_1066712</name>
</gene>
<keyword evidence="2" id="KW-1185">Reference proteome</keyword>
<dbReference type="Proteomes" id="UP001151760">
    <property type="component" value="Unassembled WGS sequence"/>
</dbReference>
<dbReference type="EMBL" id="BQNB010019408">
    <property type="protein sequence ID" value="GJT84995.1"/>
    <property type="molecule type" value="Genomic_DNA"/>
</dbReference>
<accession>A0ABQ5HAT1</accession>
<sequence length="93" mass="10815">MQSWGRSSYARAMIDLRADEELKDSIMVDMPKLVSEGFNMCTVRVVYEWKLPSKLRYNANAIWDGLALDSMMRNFKCTAMMRAICVMMQFDLS</sequence>
<evidence type="ECO:0000313" key="1">
    <source>
        <dbReference type="EMBL" id="GJT84995.1"/>
    </source>
</evidence>
<proteinExistence type="predicted"/>
<reference evidence="1" key="1">
    <citation type="journal article" date="2022" name="Int. J. Mol. Sci.">
        <title>Draft Genome of Tanacetum Coccineum: Genomic Comparison of Closely Related Tanacetum-Family Plants.</title>
        <authorList>
            <person name="Yamashiro T."/>
            <person name="Shiraishi A."/>
            <person name="Nakayama K."/>
            <person name="Satake H."/>
        </authorList>
    </citation>
    <scope>NUCLEOTIDE SEQUENCE</scope>
</reference>
<organism evidence="1 2">
    <name type="scientific">Tanacetum coccineum</name>
    <dbReference type="NCBI Taxonomy" id="301880"/>
    <lineage>
        <taxon>Eukaryota</taxon>
        <taxon>Viridiplantae</taxon>
        <taxon>Streptophyta</taxon>
        <taxon>Embryophyta</taxon>
        <taxon>Tracheophyta</taxon>
        <taxon>Spermatophyta</taxon>
        <taxon>Magnoliopsida</taxon>
        <taxon>eudicotyledons</taxon>
        <taxon>Gunneridae</taxon>
        <taxon>Pentapetalae</taxon>
        <taxon>asterids</taxon>
        <taxon>campanulids</taxon>
        <taxon>Asterales</taxon>
        <taxon>Asteraceae</taxon>
        <taxon>Asteroideae</taxon>
        <taxon>Anthemideae</taxon>
        <taxon>Anthemidinae</taxon>
        <taxon>Tanacetum</taxon>
    </lineage>
</organism>
<name>A0ABQ5HAT1_9ASTR</name>
<protein>
    <submittedName>
        <fullName evidence="1">Uncharacterized protein</fullName>
    </submittedName>
</protein>
<evidence type="ECO:0000313" key="2">
    <source>
        <dbReference type="Proteomes" id="UP001151760"/>
    </source>
</evidence>
<comment type="caution">
    <text evidence="1">The sequence shown here is derived from an EMBL/GenBank/DDBJ whole genome shotgun (WGS) entry which is preliminary data.</text>
</comment>
<reference evidence="1" key="2">
    <citation type="submission" date="2022-01" db="EMBL/GenBank/DDBJ databases">
        <authorList>
            <person name="Yamashiro T."/>
            <person name="Shiraishi A."/>
            <person name="Satake H."/>
            <person name="Nakayama K."/>
        </authorList>
    </citation>
    <scope>NUCLEOTIDE SEQUENCE</scope>
</reference>